<evidence type="ECO:0000313" key="5">
    <source>
        <dbReference type="EMBL" id="NHR07753.1"/>
    </source>
</evidence>
<keyword evidence="3" id="KW-0788">Thiol protease</keyword>
<dbReference type="RefSeq" id="WP_166453509.1">
    <property type="nucleotide sequence ID" value="NZ_JAAOMA010000041.1"/>
</dbReference>
<accession>A0ABX0LET5</accession>
<gene>
    <name evidence="5" type="ORF">HA052_21415</name>
</gene>
<reference evidence="5 6" key="1">
    <citation type="submission" date="2020-03" db="EMBL/GenBank/DDBJ databases">
        <title>Draft genome sequence of environmentally isolated cultures.</title>
        <authorList>
            <person name="Wilson H.S."/>
            <person name="De Leon M.E."/>
        </authorList>
    </citation>
    <scope>NUCLEOTIDE SEQUENCE [LARGE SCALE GENOMIC DNA]</scope>
    <source>
        <strain evidence="5 6">HSC-31F16</strain>
    </source>
</reference>
<dbReference type="Proteomes" id="UP001515641">
    <property type="component" value="Unassembled WGS sequence"/>
</dbReference>
<name>A0ABX0LET5_9NEIS</name>
<evidence type="ECO:0000256" key="1">
    <source>
        <dbReference type="ARBA" id="ARBA00022670"/>
    </source>
</evidence>
<sequence>MSTIQTAIQLRAPQYDLSSLQNINEPTRIGMRKDGMLVLYTGRSYLLHPDQTRRARDFLRDRGALPASRPLTLSTLLRLRQPAPSPFVSPPPAGDRASCLLLRSLLRQQNLVIREELSMLQNAGLVTRAKQGIAQPPEVKTDAPFPQTMPPALLRRFNMVGVVFERPPANYAELLSGIQASGRPEQITVAERKLRKTDLAAPPKPGKVKSLLAALARQSNDAWAQCARAHGGAQARAFRQAEFIQGSTIGEQGVCFPLAVKWLASQRSWPGDAEAFFRDIETAGGREEVMELAVNSYVWQNADAVADYFAVYGLIPRSHSESPGFKFALERDGLYNIGIQPAQGVGHAVAARVDHAARTFRFFDPNSGEYALPSAEALAGFAQDYLALAYPSLDKDSSVMRLA</sequence>
<dbReference type="InterPro" id="IPR006473">
    <property type="entry name" value="Peptidase_C58_Yopt"/>
</dbReference>
<keyword evidence="2" id="KW-0378">Hydrolase</keyword>
<evidence type="ECO:0000256" key="3">
    <source>
        <dbReference type="ARBA" id="ARBA00022807"/>
    </source>
</evidence>
<dbReference type="SUPFAM" id="SSF54001">
    <property type="entry name" value="Cysteine proteinases"/>
    <property type="match status" value="1"/>
</dbReference>
<dbReference type="Gene3D" id="3.90.70.20">
    <property type="match status" value="1"/>
</dbReference>
<dbReference type="EMBL" id="JAAOMA010000041">
    <property type="protein sequence ID" value="NHR07753.1"/>
    <property type="molecule type" value="Genomic_DNA"/>
</dbReference>
<evidence type="ECO:0000256" key="2">
    <source>
        <dbReference type="ARBA" id="ARBA00022801"/>
    </source>
</evidence>
<dbReference type="InterPro" id="IPR038765">
    <property type="entry name" value="Papain-like_cys_pep_sf"/>
</dbReference>
<keyword evidence="6" id="KW-1185">Reference proteome</keyword>
<keyword evidence="1" id="KW-0645">Protease</keyword>
<evidence type="ECO:0000259" key="4">
    <source>
        <dbReference type="Pfam" id="PF03543"/>
    </source>
</evidence>
<comment type="caution">
    <text evidence="5">The sequence shown here is derived from an EMBL/GenBank/DDBJ whole genome shotgun (WGS) entry which is preliminary data.</text>
</comment>
<feature type="domain" description="Peptidase C58 YopT-type" evidence="4">
    <location>
        <begin position="341"/>
        <end position="385"/>
    </location>
</feature>
<organism evidence="5 6">
    <name type="scientific">Chromobacterium fluminis</name>
    <dbReference type="NCBI Taxonomy" id="3044269"/>
    <lineage>
        <taxon>Bacteria</taxon>
        <taxon>Pseudomonadati</taxon>
        <taxon>Pseudomonadota</taxon>
        <taxon>Betaproteobacteria</taxon>
        <taxon>Neisseriales</taxon>
        <taxon>Chromobacteriaceae</taxon>
        <taxon>Chromobacterium</taxon>
    </lineage>
</organism>
<evidence type="ECO:0000313" key="6">
    <source>
        <dbReference type="Proteomes" id="UP001515641"/>
    </source>
</evidence>
<protein>
    <recommendedName>
        <fullName evidence="4">Peptidase C58 YopT-type domain-containing protein</fullName>
    </recommendedName>
</protein>
<dbReference type="Pfam" id="PF03543">
    <property type="entry name" value="Peptidase_C58"/>
    <property type="match status" value="1"/>
</dbReference>
<proteinExistence type="predicted"/>